<keyword evidence="4" id="KW-0067">ATP-binding</keyword>
<dbReference type="InterPro" id="IPR014001">
    <property type="entry name" value="Helicase_ATP-bd"/>
</dbReference>
<evidence type="ECO:0000313" key="7">
    <source>
        <dbReference type="EMBL" id="SUZ61888.1"/>
    </source>
</evidence>
<dbReference type="GO" id="GO:0003677">
    <property type="term" value="F:DNA binding"/>
    <property type="evidence" value="ECO:0007669"/>
    <property type="project" value="InterPro"/>
</dbReference>
<dbReference type="InterPro" id="IPR006935">
    <property type="entry name" value="Helicase/UvrB_N"/>
</dbReference>
<dbReference type="CDD" id="cd17926">
    <property type="entry name" value="DEXHc_RE"/>
    <property type="match status" value="1"/>
</dbReference>
<evidence type="ECO:0000256" key="1">
    <source>
        <dbReference type="ARBA" id="ARBA00022741"/>
    </source>
</evidence>
<evidence type="ECO:0000256" key="4">
    <source>
        <dbReference type="ARBA" id="ARBA00022840"/>
    </source>
</evidence>
<proteinExistence type="predicted"/>
<keyword evidence="1" id="KW-0547">Nucleotide-binding</keyword>
<dbReference type="SUPFAM" id="SSF52540">
    <property type="entry name" value="P-loop containing nucleoside triphosphate hydrolases"/>
    <property type="match status" value="1"/>
</dbReference>
<dbReference type="Gene3D" id="3.40.50.300">
    <property type="entry name" value="P-loop containing nucleotide triphosphate hydrolases"/>
    <property type="match status" value="2"/>
</dbReference>
<feature type="domain" description="Helicase ATP-binding" evidence="5">
    <location>
        <begin position="111"/>
        <end position="255"/>
    </location>
</feature>
<keyword evidence="2" id="KW-0378">Hydrolase</keyword>
<dbReference type="GO" id="GO:0005524">
    <property type="term" value="F:ATP binding"/>
    <property type="evidence" value="ECO:0007669"/>
    <property type="project" value="UniProtKB-KW"/>
</dbReference>
<accession>A0A381P6P8</accession>
<keyword evidence="3" id="KW-0347">Helicase</keyword>
<evidence type="ECO:0000259" key="6">
    <source>
        <dbReference type="PROSITE" id="PS51194"/>
    </source>
</evidence>
<dbReference type="InterPro" id="IPR001650">
    <property type="entry name" value="Helicase_C-like"/>
</dbReference>
<dbReference type="PROSITE" id="PS51194">
    <property type="entry name" value="HELICASE_CTER"/>
    <property type="match status" value="1"/>
</dbReference>
<dbReference type="SMART" id="SM00490">
    <property type="entry name" value="HELICc"/>
    <property type="match status" value="1"/>
</dbReference>
<dbReference type="InterPro" id="IPR050615">
    <property type="entry name" value="ATP-dep_DNA_Helicase"/>
</dbReference>
<feature type="domain" description="Helicase C-terminal" evidence="6">
    <location>
        <begin position="337"/>
        <end position="487"/>
    </location>
</feature>
<organism evidence="7">
    <name type="scientific">marine metagenome</name>
    <dbReference type="NCBI Taxonomy" id="408172"/>
    <lineage>
        <taxon>unclassified sequences</taxon>
        <taxon>metagenomes</taxon>
        <taxon>ecological metagenomes</taxon>
    </lineage>
</organism>
<dbReference type="Gene3D" id="3.40.1170.30">
    <property type="match status" value="1"/>
</dbReference>
<evidence type="ECO:0000256" key="2">
    <source>
        <dbReference type="ARBA" id="ARBA00022801"/>
    </source>
</evidence>
<dbReference type="Pfam" id="PF00271">
    <property type="entry name" value="Helicase_C"/>
    <property type="match status" value="1"/>
</dbReference>
<dbReference type="AlphaFoldDB" id="A0A381P6P8"/>
<dbReference type="GO" id="GO:0016787">
    <property type="term" value="F:hydrolase activity"/>
    <property type="evidence" value="ECO:0007669"/>
    <property type="project" value="UniProtKB-KW"/>
</dbReference>
<dbReference type="EMBL" id="UINC01000833">
    <property type="protein sequence ID" value="SUZ61888.1"/>
    <property type="molecule type" value="Genomic_DNA"/>
</dbReference>
<sequence>METSEYLTFYATITDEITQRPKKVGMKFSLHFDKGTILIYGVEEEQLPHLEGVVWDERTSCYRAPAANYRGIVTALRKHNITYQDHARKFSPLKLNLKKSIKPRSFQREAADSWLFEQRGVVTLPTGAGKTILAVMLIEKTGRPTLIHVPTIDLMRQWKEVLSEYFDSNIGLLGGGINDIQTITVATYDSALINVSYQGNLFGLLVFDECHHLPGEQYQFVALGSIAPFRLGLTATPERADGKEEVLYDLCGPLCYEVHIDQLSGRTLAPYVVETIEVEMRPNDREQYEISRECYTDFLRKARINFQHPNGWAIFLRSTSESPEGREAFKAYLLQKKLSQASEAKEECLWDLILKHRGDRILIFTQDNEMAYRIGRRFLLPVLTHHTKLPEREAFLKAFRKGEYPILITSKVLNEGVDVPDANVGVIVSGSGSVREHVQRLGRILRARPGKQAMLYELVSLDTGEYFTNQRRRQHRAYEGTALLQDE</sequence>
<dbReference type="Pfam" id="PF18458">
    <property type="entry name" value="XPB_DRD"/>
    <property type="match status" value="1"/>
</dbReference>
<dbReference type="GO" id="GO:0004386">
    <property type="term" value="F:helicase activity"/>
    <property type="evidence" value="ECO:0007669"/>
    <property type="project" value="UniProtKB-KW"/>
</dbReference>
<name>A0A381P6P8_9ZZZZ</name>
<dbReference type="PANTHER" id="PTHR11274">
    <property type="entry name" value="RAD25/XP-B DNA REPAIR HELICASE"/>
    <property type="match status" value="1"/>
</dbReference>
<dbReference type="PANTHER" id="PTHR11274:SF0">
    <property type="entry name" value="GENERAL TRANSCRIPTION AND DNA REPAIR FACTOR IIH HELICASE SUBUNIT XPB"/>
    <property type="match status" value="1"/>
</dbReference>
<dbReference type="InterPro" id="IPR040699">
    <property type="entry name" value="XPB_DRD"/>
</dbReference>
<reference evidence="7" key="1">
    <citation type="submission" date="2018-05" db="EMBL/GenBank/DDBJ databases">
        <authorList>
            <person name="Lanie J.A."/>
            <person name="Ng W.-L."/>
            <person name="Kazmierczak K.M."/>
            <person name="Andrzejewski T.M."/>
            <person name="Davidsen T.M."/>
            <person name="Wayne K.J."/>
            <person name="Tettelin H."/>
            <person name="Glass J.I."/>
            <person name="Rusch D."/>
            <person name="Podicherti R."/>
            <person name="Tsui H.-C.T."/>
            <person name="Winkler M.E."/>
        </authorList>
    </citation>
    <scope>NUCLEOTIDE SEQUENCE</scope>
</reference>
<protein>
    <submittedName>
        <fullName evidence="7">Uncharacterized protein</fullName>
    </submittedName>
</protein>
<dbReference type="PROSITE" id="PS51192">
    <property type="entry name" value="HELICASE_ATP_BIND_1"/>
    <property type="match status" value="1"/>
</dbReference>
<dbReference type="InterPro" id="IPR027417">
    <property type="entry name" value="P-loop_NTPase"/>
</dbReference>
<gene>
    <name evidence="7" type="ORF">METZ01_LOCUS14742</name>
</gene>
<dbReference type="Gene3D" id="6.10.140.1180">
    <property type="match status" value="1"/>
</dbReference>
<evidence type="ECO:0000256" key="3">
    <source>
        <dbReference type="ARBA" id="ARBA00022806"/>
    </source>
</evidence>
<evidence type="ECO:0000259" key="5">
    <source>
        <dbReference type="PROSITE" id="PS51192"/>
    </source>
</evidence>
<dbReference type="Pfam" id="PF04851">
    <property type="entry name" value="ResIII"/>
    <property type="match status" value="1"/>
</dbReference>
<dbReference type="SMART" id="SM00487">
    <property type="entry name" value="DEXDc"/>
    <property type="match status" value="1"/>
</dbReference>